<dbReference type="InterPro" id="IPR015943">
    <property type="entry name" value="WD40/YVTN_repeat-like_dom_sf"/>
</dbReference>
<proteinExistence type="predicted"/>
<keyword evidence="4" id="KW-1185">Reference proteome</keyword>
<dbReference type="Proteomes" id="UP000813427">
    <property type="component" value="Unassembled WGS sequence"/>
</dbReference>
<organism evidence="3 4">
    <name type="scientific">Fusarium tricinctum</name>
    <dbReference type="NCBI Taxonomy" id="61284"/>
    <lineage>
        <taxon>Eukaryota</taxon>
        <taxon>Fungi</taxon>
        <taxon>Dikarya</taxon>
        <taxon>Ascomycota</taxon>
        <taxon>Pezizomycotina</taxon>
        <taxon>Sordariomycetes</taxon>
        <taxon>Hypocreomycetidae</taxon>
        <taxon>Hypocreales</taxon>
        <taxon>Nectriaceae</taxon>
        <taxon>Fusarium</taxon>
        <taxon>Fusarium tricinctum species complex</taxon>
    </lineage>
</organism>
<keyword evidence="2" id="KW-0677">Repeat</keyword>
<dbReference type="EMBL" id="JAGPXF010000008">
    <property type="protein sequence ID" value="KAH7233509.1"/>
    <property type="molecule type" value="Genomic_DNA"/>
</dbReference>
<dbReference type="PANTHER" id="PTHR19848:SF8">
    <property type="entry name" value="F-BOX AND WD REPEAT DOMAIN CONTAINING 7"/>
    <property type="match status" value="1"/>
</dbReference>
<keyword evidence="1" id="KW-0853">WD repeat</keyword>
<dbReference type="InterPro" id="IPR036322">
    <property type="entry name" value="WD40_repeat_dom_sf"/>
</dbReference>
<dbReference type="SUPFAM" id="SSF50978">
    <property type="entry name" value="WD40 repeat-like"/>
    <property type="match status" value="1"/>
</dbReference>
<dbReference type="OrthoDB" id="2690844at2759"/>
<dbReference type="Gene3D" id="2.130.10.10">
    <property type="entry name" value="YVTN repeat-like/Quinoprotein amine dehydrogenase"/>
    <property type="match status" value="2"/>
</dbReference>
<sequence length="266" mass="29390">MDEPARVVFATDMSIIIWDLAADKASHTLRLSERLLCMGYSIISGSIFATGDSLQVFEPNTASIKRWPNTNAIHAIESGGPDTMAALSLGIAVIDVWRLDTVHHLKRTDIDLMTWPVSMALSVDGRLLASGSDRERIRVCSAADNEKRESRVHPVTCLQVLPDSLIVAPASSAPYQSTITFWSTETGKQLNRVQIGHMGFISDAQTYLEFSPDSRLLLVACMSDMHILDAKTNQLVRTLKAPIGKFHRSAIFSMFVRLDCNHLYSG</sequence>
<evidence type="ECO:0000256" key="2">
    <source>
        <dbReference type="ARBA" id="ARBA00022737"/>
    </source>
</evidence>
<evidence type="ECO:0000313" key="4">
    <source>
        <dbReference type="Proteomes" id="UP000813427"/>
    </source>
</evidence>
<evidence type="ECO:0000313" key="3">
    <source>
        <dbReference type="EMBL" id="KAH7233509.1"/>
    </source>
</evidence>
<protein>
    <submittedName>
        <fullName evidence="3">WD40-repeat-containing domain protein</fullName>
    </submittedName>
</protein>
<evidence type="ECO:0000256" key="1">
    <source>
        <dbReference type="ARBA" id="ARBA00022574"/>
    </source>
</evidence>
<gene>
    <name evidence="3" type="ORF">BKA59DRAFT_517940</name>
</gene>
<dbReference type="PANTHER" id="PTHR19848">
    <property type="entry name" value="WD40 REPEAT PROTEIN"/>
    <property type="match status" value="1"/>
</dbReference>
<reference evidence="3" key="1">
    <citation type="journal article" date="2021" name="Nat. Commun.">
        <title>Genetic determinants of endophytism in the Arabidopsis root mycobiome.</title>
        <authorList>
            <person name="Mesny F."/>
            <person name="Miyauchi S."/>
            <person name="Thiergart T."/>
            <person name="Pickel B."/>
            <person name="Atanasova L."/>
            <person name="Karlsson M."/>
            <person name="Huettel B."/>
            <person name="Barry K.W."/>
            <person name="Haridas S."/>
            <person name="Chen C."/>
            <person name="Bauer D."/>
            <person name="Andreopoulos W."/>
            <person name="Pangilinan J."/>
            <person name="LaButti K."/>
            <person name="Riley R."/>
            <person name="Lipzen A."/>
            <person name="Clum A."/>
            <person name="Drula E."/>
            <person name="Henrissat B."/>
            <person name="Kohler A."/>
            <person name="Grigoriev I.V."/>
            <person name="Martin F.M."/>
            <person name="Hacquard S."/>
        </authorList>
    </citation>
    <scope>NUCLEOTIDE SEQUENCE</scope>
    <source>
        <strain evidence="3">MPI-SDFR-AT-0068</strain>
    </source>
</reference>
<accession>A0A8K0RPT7</accession>
<dbReference type="AlphaFoldDB" id="A0A8K0RPT7"/>
<comment type="caution">
    <text evidence="3">The sequence shown here is derived from an EMBL/GenBank/DDBJ whole genome shotgun (WGS) entry which is preliminary data.</text>
</comment>
<name>A0A8K0RPT7_9HYPO</name>